<dbReference type="HOGENOM" id="CLU_2925579_0_0_1"/>
<name>D6WP92_TRICA</name>
<protein>
    <submittedName>
        <fullName evidence="1">Uncharacterized protein</fullName>
    </submittedName>
</protein>
<reference evidence="1 2" key="1">
    <citation type="journal article" date="2008" name="Nature">
        <title>The genome of the model beetle and pest Tribolium castaneum.</title>
        <authorList>
            <consortium name="Tribolium Genome Sequencing Consortium"/>
            <person name="Richards S."/>
            <person name="Gibbs R.A."/>
            <person name="Weinstock G.M."/>
            <person name="Brown S.J."/>
            <person name="Denell R."/>
            <person name="Beeman R.W."/>
            <person name="Gibbs R."/>
            <person name="Beeman R.W."/>
            <person name="Brown S.J."/>
            <person name="Bucher G."/>
            <person name="Friedrich M."/>
            <person name="Grimmelikhuijzen C.J."/>
            <person name="Klingler M."/>
            <person name="Lorenzen M."/>
            <person name="Richards S."/>
            <person name="Roth S."/>
            <person name="Schroder R."/>
            <person name="Tautz D."/>
            <person name="Zdobnov E.M."/>
            <person name="Muzny D."/>
            <person name="Gibbs R.A."/>
            <person name="Weinstock G.M."/>
            <person name="Attaway T."/>
            <person name="Bell S."/>
            <person name="Buhay C.J."/>
            <person name="Chandrabose M.N."/>
            <person name="Chavez D."/>
            <person name="Clerk-Blankenburg K.P."/>
            <person name="Cree A."/>
            <person name="Dao M."/>
            <person name="Davis C."/>
            <person name="Chacko J."/>
            <person name="Dinh H."/>
            <person name="Dugan-Rocha S."/>
            <person name="Fowler G."/>
            <person name="Garner T.T."/>
            <person name="Garnes J."/>
            <person name="Gnirke A."/>
            <person name="Hawes A."/>
            <person name="Hernandez J."/>
            <person name="Hines S."/>
            <person name="Holder M."/>
            <person name="Hume J."/>
            <person name="Jhangiani S.N."/>
            <person name="Joshi V."/>
            <person name="Khan Z.M."/>
            <person name="Jackson L."/>
            <person name="Kovar C."/>
            <person name="Kowis A."/>
            <person name="Lee S."/>
            <person name="Lewis L.R."/>
            <person name="Margolis J."/>
            <person name="Morgan M."/>
            <person name="Nazareth L.V."/>
            <person name="Nguyen N."/>
            <person name="Okwuonu G."/>
            <person name="Parker D."/>
            <person name="Richards S."/>
            <person name="Ruiz S.J."/>
            <person name="Santibanez J."/>
            <person name="Savard J."/>
            <person name="Scherer S.E."/>
            <person name="Schneider B."/>
            <person name="Sodergren E."/>
            <person name="Tautz D."/>
            <person name="Vattahil S."/>
            <person name="Villasana D."/>
            <person name="White C.S."/>
            <person name="Wright R."/>
            <person name="Park Y."/>
            <person name="Beeman R.W."/>
            <person name="Lord J."/>
            <person name="Oppert B."/>
            <person name="Lorenzen M."/>
            <person name="Brown S."/>
            <person name="Wang L."/>
            <person name="Savard J."/>
            <person name="Tautz D."/>
            <person name="Richards S."/>
            <person name="Weinstock G."/>
            <person name="Gibbs R.A."/>
            <person name="Liu Y."/>
            <person name="Worley K."/>
            <person name="Weinstock G."/>
            <person name="Elsik C.G."/>
            <person name="Reese J.T."/>
            <person name="Elhaik E."/>
            <person name="Landan G."/>
            <person name="Graur D."/>
            <person name="Arensburger P."/>
            <person name="Atkinson P."/>
            <person name="Beeman R.W."/>
            <person name="Beidler J."/>
            <person name="Brown S.J."/>
            <person name="Demuth J.P."/>
            <person name="Drury D.W."/>
            <person name="Du Y.Z."/>
            <person name="Fujiwara H."/>
            <person name="Lorenzen M."/>
            <person name="Maselli V."/>
            <person name="Osanai M."/>
            <person name="Park Y."/>
            <person name="Robertson H.M."/>
            <person name="Tu Z."/>
            <person name="Wang J.J."/>
            <person name="Wang S."/>
            <person name="Richards S."/>
            <person name="Song H."/>
            <person name="Zhang L."/>
            <person name="Sodergren E."/>
            <person name="Werner D."/>
            <person name="Stanke M."/>
            <person name="Morgenstern B."/>
            <person name="Solovyev V."/>
            <person name="Kosarev P."/>
            <person name="Brown G."/>
            <person name="Chen H.C."/>
            <person name="Ermolaeva O."/>
            <person name="Hlavina W."/>
            <person name="Kapustin Y."/>
            <person name="Kiryutin B."/>
            <person name="Kitts P."/>
            <person name="Maglott D."/>
            <person name="Pruitt K."/>
            <person name="Sapojnikov V."/>
            <person name="Souvorov A."/>
            <person name="Mackey A.J."/>
            <person name="Waterhouse R.M."/>
            <person name="Wyder S."/>
            <person name="Zdobnov E.M."/>
            <person name="Zdobnov E.M."/>
            <person name="Wyder S."/>
            <person name="Kriventseva E.V."/>
            <person name="Kadowaki T."/>
            <person name="Bork P."/>
            <person name="Aranda M."/>
            <person name="Bao R."/>
            <person name="Beermann A."/>
            <person name="Berns N."/>
            <person name="Bolognesi R."/>
            <person name="Bonneton F."/>
            <person name="Bopp D."/>
            <person name="Brown S.J."/>
            <person name="Bucher G."/>
            <person name="Butts T."/>
            <person name="Chaumot A."/>
            <person name="Denell R.E."/>
            <person name="Ferrier D.E."/>
            <person name="Friedrich M."/>
            <person name="Gordon C.M."/>
            <person name="Jindra M."/>
            <person name="Klingler M."/>
            <person name="Lan Q."/>
            <person name="Lattorff H.M."/>
            <person name="Laudet V."/>
            <person name="von Levetsow C."/>
            <person name="Liu Z."/>
            <person name="Lutz R."/>
            <person name="Lynch J.A."/>
            <person name="da Fonseca R.N."/>
            <person name="Posnien N."/>
            <person name="Reuter R."/>
            <person name="Roth S."/>
            <person name="Savard J."/>
            <person name="Schinko J.B."/>
            <person name="Schmitt C."/>
            <person name="Schoppmeier M."/>
            <person name="Schroder R."/>
            <person name="Shippy T.D."/>
            <person name="Simonnet F."/>
            <person name="Marques-Souza H."/>
            <person name="Tautz D."/>
            <person name="Tomoyasu Y."/>
            <person name="Trauner J."/>
            <person name="Van der Zee M."/>
            <person name="Vervoort M."/>
            <person name="Wittkopp N."/>
            <person name="Wimmer E.A."/>
            <person name="Yang X."/>
            <person name="Jones A.K."/>
            <person name="Sattelle D.B."/>
            <person name="Ebert P.R."/>
            <person name="Nelson D."/>
            <person name="Scott J.G."/>
            <person name="Beeman R.W."/>
            <person name="Muthukrishnan S."/>
            <person name="Kramer K.J."/>
            <person name="Arakane Y."/>
            <person name="Beeman R.W."/>
            <person name="Zhu Q."/>
            <person name="Hogenkamp D."/>
            <person name="Dixit R."/>
            <person name="Oppert B."/>
            <person name="Jiang H."/>
            <person name="Zou Z."/>
            <person name="Marshall J."/>
            <person name="Elpidina E."/>
            <person name="Vinokurov K."/>
            <person name="Oppert C."/>
            <person name="Zou Z."/>
            <person name="Evans J."/>
            <person name="Lu Z."/>
            <person name="Zhao P."/>
            <person name="Sumathipala N."/>
            <person name="Altincicek B."/>
            <person name="Vilcinskas A."/>
            <person name="Williams M."/>
            <person name="Hultmark D."/>
            <person name="Hetru C."/>
            <person name="Jiang H."/>
            <person name="Grimmelikhuijzen C.J."/>
            <person name="Hauser F."/>
            <person name="Cazzamali G."/>
            <person name="Williamson M."/>
            <person name="Park Y."/>
            <person name="Li B."/>
            <person name="Tanaka Y."/>
            <person name="Predel R."/>
            <person name="Neupert S."/>
            <person name="Schachtner J."/>
            <person name="Verleyen P."/>
            <person name="Raible F."/>
            <person name="Bork P."/>
            <person name="Friedrich M."/>
            <person name="Walden K.K."/>
            <person name="Robertson H.M."/>
            <person name="Angeli S."/>
            <person name="Foret S."/>
            <person name="Bucher G."/>
            <person name="Schuetz S."/>
            <person name="Maleszka R."/>
            <person name="Wimmer E.A."/>
            <person name="Beeman R.W."/>
            <person name="Lorenzen M."/>
            <person name="Tomoyasu Y."/>
            <person name="Miller S.C."/>
            <person name="Grossmann D."/>
            <person name="Bucher G."/>
        </authorList>
    </citation>
    <scope>NUCLEOTIDE SEQUENCE [LARGE SCALE GENOMIC DNA]</scope>
    <source>
        <strain evidence="1 2">Georgia GA2</strain>
    </source>
</reference>
<accession>D6WP92</accession>
<dbReference type="EMBL" id="KQ971353">
    <property type="protein sequence ID" value="EFA06799.1"/>
    <property type="molecule type" value="Genomic_DNA"/>
</dbReference>
<organism evidence="1 2">
    <name type="scientific">Tribolium castaneum</name>
    <name type="common">Red flour beetle</name>
    <dbReference type="NCBI Taxonomy" id="7070"/>
    <lineage>
        <taxon>Eukaryota</taxon>
        <taxon>Metazoa</taxon>
        <taxon>Ecdysozoa</taxon>
        <taxon>Arthropoda</taxon>
        <taxon>Hexapoda</taxon>
        <taxon>Insecta</taxon>
        <taxon>Pterygota</taxon>
        <taxon>Neoptera</taxon>
        <taxon>Endopterygota</taxon>
        <taxon>Coleoptera</taxon>
        <taxon>Polyphaga</taxon>
        <taxon>Cucujiformia</taxon>
        <taxon>Tenebrionidae</taxon>
        <taxon>Tenebrionidae incertae sedis</taxon>
        <taxon>Tribolium</taxon>
    </lineage>
</organism>
<evidence type="ECO:0000313" key="1">
    <source>
        <dbReference type="EMBL" id="EFA06799.1"/>
    </source>
</evidence>
<keyword evidence="2" id="KW-1185">Reference proteome</keyword>
<reference evidence="1 2" key="2">
    <citation type="journal article" date="2010" name="Nucleic Acids Res.">
        <title>BeetleBase in 2010: revisions to provide comprehensive genomic information for Tribolium castaneum.</title>
        <authorList>
            <person name="Kim H.S."/>
            <person name="Murphy T."/>
            <person name="Xia J."/>
            <person name="Caragea D."/>
            <person name="Park Y."/>
            <person name="Beeman R.W."/>
            <person name="Lorenzen M.D."/>
            <person name="Butcher S."/>
            <person name="Manak J.R."/>
            <person name="Brown S.J."/>
        </authorList>
    </citation>
    <scope>GENOME REANNOTATION</scope>
    <source>
        <strain evidence="1 2">Georgia GA2</strain>
    </source>
</reference>
<sequence>MEGIVVGFCAASRGYYFRKGPLSIKFLITKIMNDAIQCAFLEQDEADTCLRARTLDFMMAA</sequence>
<dbReference type="AlphaFoldDB" id="D6WP92"/>
<dbReference type="InParanoid" id="D6WP92"/>
<dbReference type="Proteomes" id="UP000007266">
    <property type="component" value="Linkage group 7"/>
</dbReference>
<proteinExistence type="predicted"/>
<gene>
    <name evidence="1" type="primary">GLEAN_09737</name>
    <name evidence="1" type="ORF">TcasGA2_TC009737</name>
</gene>
<evidence type="ECO:0000313" key="2">
    <source>
        <dbReference type="Proteomes" id="UP000007266"/>
    </source>
</evidence>